<keyword evidence="1" id="KW-0732">Signal</keyword>
<accession>A0A919BPP4</accession>
<organism evidence="2 3">
    <name type="scientific">Thalassotalea marina</name>
    <dbReference type="NCBI Taxonomy" id="1673741"/>
    <lineage>
        <taxon>Bacteria</taxon>
        <taxon>Pseudomonadati</taxon>
        <taxon>Pseudomonadota</taxon>
        <taxon>Gammaproteobacteria</taxon>
        <taxon>Alteromonadales</taxon>
        <taxon>Colwelliaceae</taxon>
        <taxon>Thalassotalea</taxon>
    </lineage>
</organism>
<feature type="signal peptide" evidence="1">
    <location>
        <begin position="1"/>
        <end position="20"/>
    </location>
</feature>
<comment type="caution">
    <text evidence="2">The sequence shown here is derived from an EMBL/GenBank/DDBJ whole genome shotgun (WGS) entry which is preliminary data.</text>
</comment>
<dbReference type="AlphaFoldDB" id="A0A919BPP4"/>
<evidence type="ECO:0008006" key="4">
    <source>
        <dbReference type="Google" id="ProtNLM"/>
    </source>
</evidence>
<evidence type="ECO:0000256" key="1">
    <source>
        <dbReference type="SAM" id="SignalP"/>
    </source>
</evidence>
<keyword evidence="3" id="KW-1185">Reference proteome</keyword>
<proteinExistence type="predicted"/>
<reference evidence="2" key="2">
    <citation type="submission" date="2020-09" db="EMBL/GenBank/DDBJ databases">
        <authorList>
            <person name="Sun Q."/>
            <person name="Kim S."/>
        </authorList>
    </citation>
    <scope>NUCLEOTIDE SEQUENCE</scope>
    <source>
        <strain evidence="2">KCTC 42731</strain>
    </source>
</reference>
<dbReference type="RefSeq" id="WP_229854815.1">
    <property type="nucleotide sequence ID" value="NZ_BNCK01000009.1"/>
</dbReference>
<feature type="chain" id="PRO_5037318556" description="DUF5329 domain-containing protein" evidence="1">
    <location>
        <begin position="21"/>
        <end position="117"/>
    </location>
</feature>
<evidence type="ECO:0000313" key="2">
    <source>
        <dbReference type="EMBL" id="GHG02969.1"/>
    </source>
</evidence>
<dbReference type="Pfam" id="PF17263">
    <property type="entry name" value="DUF5329"/>
    <property type="match status" value="1"/>
</dbReference>
<dbReference type="InterPro" id="IPR035242">
    <property type="entry name" value="DUF5329"/>
</dbReference>
<protein>
    <recommendedName>
        <fullName evidence="4">DUF5329 domain-containing protein</fullName>
    </recommendedName>
</protein>
<sequence>MNLNNVVYAMLLTLSLSCYADNQSEINHLLVYVKSTNCQYERNGQVYSGAQAVEHINKKYQYFLDDINTAEDFIKYAATKSKISGRYYLVHCSGQPVTKSKDWLLKELIRYRDQKNK</sequence>
<evidence type="ECO:0000313" key="3">
    <source>
        <dbReference type="Proteomes" id="UP000623842"/>
    </source>
</evidence>
<name>A0A919BPP4_9GAMM</name>
<gene>
    <name evidence="2" type="ORF">GCM10017161_35000</name>
</gene>
<reference evidence="2" key="1">
    <citation type="journal article" date="2014" name="Int. J. Syst. Evol. Microbiol.">
        <title>Complete genome sequence of Corynebacterium casei LMG S-19264T (=DSM 44701T), isolated from a smear-ripened cheese.</title>
        <authorList>
            <consortium name="US DOE Joint Genome Institute (JGI-PGF)"/>
            <person name="Walter F."/>
            <person name="Albersmeier A."/>
            <person name="Kalinowski J."/>
            <person name="Ruckert C."/>
        </authorList>
    </citation>
    <scope>NUCLEOTIDE SEQUENCE</scope>
    <source>
        <strain evidence="2">KCTC 42731</strain>
    </source>
</reference>
<dbReference type="EMBL" id="BNCK01000009">
    <property type="protein sequence ID" value="GHG02969.1"/>
    <property type="molecule type" value="Genomic_DNA"/>
</dbReference>
<dbReference type="Proteomes" id="UP000623842">
    <property type="component" value="Unassembled WGS sequence"/>
</dbReference>